<feature type="transmembrane region" description="Helical" evidence="6">
    <location>
        <begin position="248"/>
        <end position="269"/>
    </location>
</feature>
<feature type="transmembrane region" description="Helical" evidence="6">
    <location>
        <begin position="62"/>
        <end position="80"/>
    </location>
</feature>
<feature type="transmembrane region" description="Helical" evidence="6">
    <location>
        <begin position="318"/>
        <end position="339"/>
    </location>
</feature>
<keyword evidence="4 6" id="KW-1133">Transmembrane helix</keyword>
<dbReference type="AlphaFoldDB" id="A0AAX6HAW8"/>
<dbReference type="PANTHER" id="PTHR31376:SF2">
    <property type="entry name" value="PURINE PERMEASE 11-RELATED"/>
    <property type="match status" value="1"/>
</dbReference>
<feature type="transmembrane region" description="Helical" evidence="6">
    <location>
        <begin position="92"/>
        <end position="112"/>
    </location>
</feature>
<organism evidence="7 8">
    <name type="scientific">Iris pallida</name>
    <name type="common">Sweet iris</name>
    <dbReference type="NCBI Taxonomy" id="29817"/>
    <lineage>
        <taxon>Eukaryota</taxon>
        <taxon>Viridiplantae</taxon>
        <taxon>Streptophyta</taxon>
        <taxon>Embryophyta</taxon>
        <taxon>Tracheophyta</taxon>
        <taxon>Spermatophyta</taxon>
        <taxon>Magnoliopsida</taxon>
        <taxon>Liliopsida</taxon>
        <taxon>Asparagales</taxon>
        <taxon>Iridaceae</taxon>
        <taxon>Iridoideae</taxon>
        <taxon>Irideae</taxon>
        <taxon>Iris</taxon>
    </lineage>
</organism>
<dbReference type="GO" id="GO:0016020">
    <property type="term" value="C:membrane"/>
    <property type="evidence" value="ECO:0007669"/>
    <property type="project" value="UniProtKB-SubCell"/>
</dbReference>
<dbReference type="InterPro" id="IPR030182">
    <property type="entry name" value="PUP_plant"/>
</dbReference>
<comment type="similarity">
    <text evidence="1 6">Belongs to the purine permeases (TC 2.A.7.14) family.</text>
</comment>
<dbReference type="EMBL" id="JANAVB010011197">
    <property type="protein sequence ID" value="KAJ6837872.1"/>
    <property type="molecule type" value="Genomic_DNA"/>
</dbReference>
<feature type="transmembrane region" description="Helical" evidence="6">
    <location>
        <begin position="145"/>
        <end position="166"/>
    </location>
</feature>
<reference evidence="7" key="1">
    <citation type="journal article" date="2023" name="GigaByte">
        <title>Genome assembly of the bearded iris, Iris pallida Lam.</title>
        <authorList>
            <person name="Bruccoleri R.E."/>
            <person name="Oakeley E.J."/>
            <person name="Faust A.M.E."/>
            <person name="Altorfer M."/>
            <person name="Dessus-Babus S."/>
            <person name="Burckhardt D."/>
            <person name="Oertli M."/>
            <person name="Naumann U."/>
            <person name="Petersen F."/>
            <person name="Wong J."/>
        </authorList>
    </citation>
    <scope>NUCLEOTIDE SEQUENCE</scope>
    <source>
        <strain evidence="7">GSM-AAB239-AS_SAM_17_03QT</strain>
    </source>
</reference>
<feature type="transmembrane region" description="Helical" evidence="6">
    <location>
        <begin position="345"/>
        <end position="363"/>
    </location>
</feature>
<keyword evidence="2 6" id="KW-0813">Transport</keyword>
<reference evidence="7" key="2">
    <citation type="submission" date="2023-04" db="EMBL/GenBank/DDBJ databases">
        <authorList>
            <person name="Bruccoleri R.E."/>
            <person name="Oakeley E.J."/>
            <person name="Faust A.-M."/>
            <person name="Dessus-Babus S."/>
            <person name="Altorfer M."/>
            <person name="Burckhardt D."/>
            <person name="Oertli M."/>
            <person name="Naumann U."/>
            <person name="Petersen F."/>
            <person name="Wong J."/>
        </authorList>
    </citation>
    <scope>NUCLEOTIDE SEQUENCE</scope>
    <source>
        <strain evidence="7">GSM-AAB239-AS_SAM_17_03QT</strain>
        <tissue evidence="7">Leaf</tissue>
    </source>
</reference>
<dbReference type="Pfam" id="PF16913">
    <property type="entry name" value="PUNUT"/>
    <property type="match status" value="1"/>
</dbReference>
<sequence>MKPTTQRKILAGDRIASAHSRSRSSSHTRIFFSPSFAMGDVEHQTQAVPSAESKRWSWWLKVSVYTFLVLAGQTVATLLGRFYYDQGGNSKWMGALVTSAGFPLLLPLFLVASRPSAPLLLRSATYVAIGLMVSADNLMYSYALLYLPVSTFALVCASQLAFNAVFSYLLNSHKLTSLVLNSVVVLSFSAALLGVSPAGEKDDGSVDKDKYPLGFVLTLAASAAFSLILSLTQLAFQRVLKTDSFAAVLEMLTCTALVATAASAVGLFASGEARTLKGEMEGFSKGRAAYMTTLVSTAVCWTVSGVGLVGLTLAASSLFANVVSTVALPAVPVFAVVFFRDEMDGVKVVAMLMAIWGFLSYIYQDYLDDVEAKAAIAAQQPAE</sequence>
<protein>
    <recommendedName>
        <fullName evidence="6">Probable purine permease</fullName>
    </recommendedName>
</protein>
<comment type="subcellular location">
    <subcellularLocation>
        <location evidence="6">Membrane</location>
        <topology evidence="6">Multi-pass membrane protein</topology>
    </subcellularLocation>
</comment>
<dbReference type="PANTHER" id="PTHR31376">
    <property type="entry name" value="OS09G0467300 PROTEIN-RELATED"/>
    <property type="match status" value="1"/>
</dbReference>
<evidence type="ECO:0000256" key="3">
    <source>
        <dbReference type="ARBA" id="ARBA00022692"/>
    </source>
</evidence>
<dbReference type="Proteomes" id="UP001140949">
    <property type="component" value="Unassembled WGS sequence"/>
</dbReference>
<name>A0AAX6HAW8_IRIPA</name>
<evidence type="ECO:0000256" key="1">
    <source>
        <dbReference type="ARBA" id="ARBA00006213"/>
    </source>
</evidence>
<evidence type="ECO:0000313" key="7">
    <source>
        <dbReference type="EMBL" id="KAJ6837872.1"/>
    </source>
</evidence>
<feature type="transmembrane region" description="Helical" evidence="6">
    <location>
        <begin position="211"/>
        <end position="236"/>
    </location>
</feature>
<keyword evidence="8" id="KW-1185">Reference proteome</keyword>
<evidence type="ECO:0000256" key="5">
    <source>
        <dbReference type="ARBA" id="ARBA00023136"/>
    </source>
</evidence>
<keyword evidence="3 6" id="KW-0812">Transmembrane</keyword>
<evidence type="ECO:0000256" key="6">
    <source>
        <dbReference type="RuleBase" id="RU368015"/>
    </source>
</evidence>
<evidence type="ECO:0000313" key="8">
    <source>
        <dbReference type="Proteomes" id="UP001140949"/>
    </source>
</evidence>
<gene>
    <name evidence="7" type="ORF">M6B38_323525</name>
</gene>
<feature type="transmembrane region" description="Helical" evidence="6">
    <location>
        <begin position="178"/>
        <end position="199"/>
    </location>
</feature>
<comment type="caution">
    <text evidence="7">The sequence shown here is derived from an EMBL/GenBank/DDBJ whole genome shotgun (WGS) entry which is preliminary data.</text>
</comment>
<evidence type="ECO:0000256" key="2">
    <source>
        <dbReference type="ARBA" id="ARBA00022448"/>
    </source>
</evidence>
<proteinExistence type="inferred from homology"/>
<evidence type="ECO:0000256" key="4">
    <source>
        <dbReference type="ARBA" id="ARBA00022989"/>
    </source>
</evidence>
<accession>A0AAX6HAW8</accession>
<dbReference type="GO" id="GO:0015211">
    <property type="term" value="F:purine nucleoside transmembrane transporter activity"/>
    <property type="evidence" value="ECO:0007669"/>
    <property type="project" value="UniProtKB-UniRule"/>
</dbReference>
<keyword evidence="5 6" id="KW-0472">Membrane</keyword>
<feature type="transmembrane region" description="Helical" evidence="6">
    <location>
        <begin position="119"/>
        <end position="139"/>
    </location>
</feature>
<feature type="transmembrane region" description="Helical" evidence="6">
    <location>
        <begin position="289"/>
        <end position="311"/>
    </location>
</feature>
<dbReference type="GO" id="GO:0005345">
    <property type="term" value="F:purine nucleobase transmembrane transporter activity"/>
    <property type="evidence" value="ECO:0007669"/>
    <property type="project" value="UniProtKB-UniRule"/>
</dbReference>